<feature type="domain" description="Rad50/SbcC-type AAA" evidence="2">
    <location>
        <begin position="5"/>
        <end position="230"/>
    </location>
</feature>
<evidence type="ECO:0000313" key="4">
    <source>
        <dbReference type="Proteomes" id="UP000034324"/>
    </source>
</evidence>
<dbReference type="SUPFAM" id="SSF75712">
    <property type="entry name" value="Rad50 coiled-coil Zn hook"/>
    <property type="match status" value="1"/>
</dbReference>
<dbReference type="Gene3D" id="3.40.50.300">
    <property type="entry name" value="P-loop containing nucleotide triphosphate hydrolases"/>
    <property type="match status" value="2"/>
</dbReference>
<dbReference type="PANTHER" id="PTHR32114:SF2">
    <property type="entry name" value="ABC TRANSPORTER ABCH.3"/>
    <property type="match status" value="1"/>
</dbReference>
<feature type="coiled-coil region" evidence="1">
    <location>
        <begin position="171"/>
        <end position="528"/>
    </location>
</feature>
<dbReference type="PATRIC" id="fig|1618432.3.peg.271"/>
<reference evidence="3 4" key="1">
    <citation type="journal article" date="2015" name="Nature">
        <title>rRNA introns, odd ribosomes, and small enigmatic genomes across a large radiation of phyla.</title>
        <authorList>
            <person name="Brown C.T."/>
            <person name="Hug L.A."/>
            <person name="Thomas B.C."/>
            <person name="Sharon I."/>
            <person name="Castelle C.J."/>
            <person name="Singh A."/>
            <person name="Wilkins M.J."/>
            <person name="Williams K.H."/>
            <person name="Banfield J.F."/>
        </authorList>
    </citation>
    <scope>NUCLEOTIDE SEQUENCE [LARGE SCALE GENOMIC DNA]</scope>
</reference>
<sequence>MIPVSLKLANFTSYGDKVPELDFRKFKLGAISGPNGAGKSSLLDAITWCLWGWSRAGDSGDDLIHLGAKEMFVEFSFELDSHIFIVKRQRNLSHGGSTNLEFWSKNNNLTEGTIKATQQKIIDSLHLSFETFTNSSFLRQGHADEFTTKGPSDRKRILADILGLSHYDLLEEKAREKVKEAQNSLKLLEYQLLEIEAELSQKEEREKILHEQTEKVKVIENSIKLLEEDLKNLQKQKEFQQNLDEQQKELDQILSQGKERASRIQNLELQIKNFEEIENKIEKLQKEKTELEDLRKKQQEKLILQNELSKMQGGLNVKLEQKKSLQNELDKLQEELKKLALPGAKCPTCGQEIGKDQKHKVSSELRIKNLELSKKIQEIKTEKEEQEIKKLENNLSLLKIDPEKLTALENSLKELENLQKQKEQSLQNRASLETEKKTREELLLLFKNKKLQVEKLQEDLEKLPKTEGDLSEKQKQLEELRTEEKKAQGLMGQATQLISRAEQMEKLQKQKTNERVILEKEKQNFEELSLAFGKKGIQAMIIETAIPEIEDEANKLLDKLTDGRMKVAFLTQREGKTTDNIIETLDIIISDEMGQRPYDLYSGGETFRVNFAIRLAISKLLTRRAGARLQFLVIDEGFGTQDAQGRTRIVEVLDLIKNDFEKILIITHLEELKEEFPVRIEVSKTSIGSTFEVIGD</sequence>
<name>A0A0G0MYD2_9BACT</name>
<dbReference type="SUPFAM" id="SSF52540">
    <property type="entry name" value="P-loop containing nucleoside triphosphate hydrolases"/>
    <property type="match status" value="2"/>
</dbReference>
<dbReference type="GO" id="GO:0006302">
    <property type="term" value="P:double-strand break repair"/>
    <property type="evidence" value="ECO:0007669"/>
    <property type="project" value="InterPro"/>
</dbReference>
<evidence type="ECO:0000256" key="1">
    <source>
        <dbReference type="SAM" id="Coils"/>
    </source>
</evidence>
<dbReference type="EMBL" id="LBVC01000016">
    <property type="protein sequence ID" value="KKQ78614.1"/>
    <property type="molecule type" value="Genomic_DNA"/>
</dbReference>
<dbReference type="GO" id="GO:0016887">
    <property type="term" value="F:ATP hydrolysis activity"/>
    <property type="evidence" value="ECO:0007669"/>
    <property type="project" value="InterPro"/>
</dbReference>
<evidence type="ECO:0000259" key="2">
    <source>
        <dbReference type="Pfam" id="PF13476"/>
    </source>
</evidence>
<gene>
    <name evidence="3" type="ORF">US99_C0016G0018</name>
</gene>
<proteinExistence type="predicted"/>
<accession>A0A0G0MYD2</accession>
<dbReference type="Proteomes" id="UP000034324">
    <property type="component" value="Unassembled WGS sequence"/>
</dbReference>
<evidence type="ECO:0000313" key="3">
    <source>
        <dbReference type="EMBL" id="KKQ78614.1"/>
    </source>
</evidence>
<organism evidence="3 4">
    <name type="scientific">Candidatus Daviesbacteria bacterium GW2011_GWF2_38_6</name>
    <dbReference type="NCBI Taxonomy" id="1618432"/>
    <lineage>
        <taxon>Bacteria</taxon>
        <taxon>Candidatus Daviesiibacteriota</taxon>
    </lineage>
</organism>
<keyword evidence="1" id="KW-0175">Coiled coil</keyword>
<dbReference type="InterPro" id="IPR027417">
    <property type="entry name" value="P-loop_NTPase"/>
</dbReference>
<dbReference type="Pfam" id="PF13558">
    <property type="entry name" value="SbcC_Walker_B"/>
    <property type="match status" value="1"/>
</dbReference>
<protein>
    <recommendedName>
        <fullName evidence="2">Rad50/SbcC-type AAA domain-containing protein</fullName>
    </recommendedName>
</protein>
<comment type="caution">
    <text evidence="3">The sequence shown here is derived from an EMBL/GenBank/DDBJ whole genome shotgun (WGS) entry which is preliminary data.</text>
</comment>
<dbReference type="Pfam" id="PF13476">
    <property type="entry name" value="AAA_23"/>
    <property type="match status" value="1"/>
</dbReference>
<dbReference type="AlphaFoldDB" id="A0A0G0MYD2"/>
<dbReference type="Gene3D" id="1.10.287.510">
    <property type="entry name" value="Helix hairpin bin"/>
    <property type="match status" value="1"/>
</dbReference>
<dbReference type="InterPro" id="IPR038729">
    <property type="entry name" value="Rad50/SbcC_AAA"/>
</dbReference>
<dbReference type="PANTHER" id="PTHR32114">
    <property type="entry name" value="ABC TRANSPORTER ABCH.3"/>
    <property type="match status" value="1"/>
</dbReference>